<dbReference type="Pfam" id="PF08817">
    <property type="entry name" value="YukD"/>
    <property type="match status" value="1"/>
</dbReference>
<comment type="subcellular location">
    <subcellularLocation>
        <location evidence="1">Cell membrane</location>
        <topology evidence="1">Multi-pass membrane protein</topology>
    </subcellularLocation>
</comment>
<feature type="transmembrane region" description="Helical" evidence="8">
    <location>
        <begin position="424"/>
        <end position="444"/>
    </location>
</feature>
<dbReference type="EMBL" id="JAAXLA010000040">
    <property type="protein sequence ID" value="NMH99695.1"/>
    <property type="molecule type" value="Genomic_DNA"/>
</dbReference>
<evidence type="ECO:0000259" key="9">
    <source>
        <dbReference type="Pfam" id="PF19053"/>
    </source>
</evidence>
<evidence type="ECO:0000256" key="4">
    <source>
        <dbReference type="ARBA" id="ARBA00022692"/>
    </source>
</evidence>
<keyword evidence="6 8" id="KW-0472">Membrane</keyword>
<dbReference type="InterPro" id="IPR006707">
    <property type="entry name" value="T7SS_EccD"/>
</dbReference>
<comment type="caution">
    <text evidence="10">The sequence shown here is derived from an EMBL/GenBank/DDBJ whole genome shotgun (WGS) entry which is preliminary data.</text>
</comment>
<keyword evidence="3" id="KW-1003">Cell membrane</keyword>
<evidence type="ECO:0000256" key="2">
    <source>
        <dbReference type="ARBA" id="ARBA00006162"/>
    </source>
</evidence>
<feature type="region of interest" description="Disordered" evidence="7">
    <location>
        <begin position="1"/>
        <end position="30"/>
    </location>
</feature>
<dbReference type="InterPro" id="IPR024962">
    <property type="entry name" value="YukD-like"/>
</dbReference>
<dbReference type="Pfam" id="PF19053">
    <property type="entry name" value="EccD"/>
    <property type="match status" value="1"/>
</dbReference>
<comment type="similarity">
    <text evidence="2">Belongs to the EccD/Snm4 family.</text>
</comment>
<feature type="transmembrane region" description="Helical" evidence="8">
    <location>
        <begin position="286"/>
        <end position="308"/>
    </location>
</feature>
<feature type="transmembrane region" description="Helical" evidence="8">
    <location>
        <begin position="346"/>
        <end position="366"/>
    </location>
</feature>
<evidence type="ECO:0000256" key="3">
    <source>
        <dbReference type="ARBA" id="ARBA00022475"/>
    </source>
</evidence>
<feature type="domain" description="EccD-like transmembrane" evidence="9">
    <location>
        <begin position="147"/>
        <end position="487"/>
    </location>
</feature>
<feature type="transmembrane region" description="Helical" evidence="8">
    <location>
        <begin position="259"/>
        <end position="280"/>
    </location>
</feature>
<evidence type="ECO:0000256" key="1">
    <source>
        <dbReference type="ARBA" id="ARBA00004651"/>
    </source>
</evidence>
<evidence type="ECO:0000256" key="8">
    <source>
        <dbReference type="SAM" id="Phobius"/>
    </source>
</evidence>
<name>A0ABX1SDS8_9PSEU</name>
<feature type="transmembrane region" description="Helical" evidence="8">
    <location>
        <begin position="174"/>
        <end position="194"/>
    </location>
</feature>
<keyword evidence="11" id="KW-1185">Reference proteome</keyword>
<gene>
    <name evidence="10" type="primary">eccD</name>
    <name evidence="10" type="ORF">HF526_20590</name>
</gene>
<dbReference type="InterPro" id="IPR044049">
    <property type="entry name" value="EccD_transm"/>
</dbReference>
<feature type="transmembrane region" description="Helical" evidence="8">
    <location>
        <begin position="400"/>
        <end position="418"/>
    </location>
</feature>
<feature type="transmembrane region" description="Helical" evidence="8">
    <location>
        <begin position="232"/>
        <end position="252"/>
    </location>
</feature>
<feature type="transmembrane region" description="Helical" evidence="8">
    <location>
        <begin position="206"/>
        <end position="226"/>
    </location>
</feature>
<dbReference type="PIRSF" id="PIRSF017804">
    <property type="entry name" value="Secretion_EccD1"/>
    <property type="match status" value="1"/>
</dbReference>
<organism evidence="10 11">
    <name type="scientific">Pseudonocardia acidicola</name>
    <dbReference type="NCBI Taxonomy" id="2724939"/>
    <lineage>
        <taxon>Bacteria</taxon>
        <taxon>Bacillati</taxon>
        <taxon>Actinomycetota</taxon>
        <taxon>Actinomycetes</taxon>
        <taxon>Pseudonocardiales</taxon>
        <taxon>Pseudonocardiaceae</taxon>
        <taxon>Pseudonocardia</taxon>
    </lineage>
</organism>
<sequence>MTTAAPNRNGAAPDGAARNGASNGTVPAPSAAGADLCRLTVVGPAGRADLAVPVSTTPGSLLPLLVRRLAEANTPGPEAPGGWVLQRLGDTEFDQDVPFEALDLLDGELLHLRPADDPIPELRYDDLPVGVAASVESTTHRWTPAATRRLLLGLGGAALPAAVAVAVAGLPGWAVAPTGAVVAVALILGAVLLVRRAGQRGPGLVAGFGGTAVAAGAGLCVPGGPAGAWHPGATGTVLAALGAGVAATVLLAGWRAATVALGSVIAVAVSVLATAGLAVWSGCDGARALAVVTVVVFLAGAVGPRIAVRLARLRVPQLPRTAAELQEDIDPESGSVVAARTARADALLSVLCVCSAVLAVATAVALQAGPGWADRVLPLVLAAAAVLRGRILQTVVQRGALVWAAALATAVMATGLARDAGVDGTAVLLAVVLLAAAGALVAAWRLPGRRLLPVWGQAADIAELWTALALVPVLLQVLGVYAFFRALNG</sequence>
<accession>A0ABX1SDS8</accession>
<keyword evidence="4 8" id="KW-0812">Transmembrane</keyword>
<evidence type="ECO:0000256" key="5">
    <source>
        <dbReference type="ARBA" id="ARBA00022989"/>
    </source>
</evidence>
<keyword evidence="5 8" id="KW-1133">Transmembrane helix</keyword>
<feature type="transmembrane region" description="Helical" evidence="8">
    <location>
        <begin position="150"/>
        <end position="168"/>
    </location>
</feature>
<feature type="transmembrane region" description="Helical" evidence="8">
    <location>
        <begin position="464"/>
        <end position="484"/>
    </location>
</feature>
<dbReference type="NCBIfam" id="TIGR03920">
    <property type="entry name" value="T7SS_EccD"/>
    <property type="match status" value="1"/>
</dbReference>
<evidence type="ECO:0000313" key="10">
    <source>
        <dbReference type="EMBL" id="NMH99695.1"/>
    </source>
</evidence>
<dbReference type="RefSeq" id="WP_169383169.1">
    <property type="nucleotide sequence ID" value="NZ_JAAXLA010000040.1"/>
</dbReference>
<evidence type="ECO:0000256" key="7">
    <source>
        <dbReference type="SAM" id="MobiDB-lite"/>
    </source>
</evidence>
<dbReference type="Gene3D" id="3.10.20.90">
    <property type="entry name" value="Phosphatidylinositol 3-kinase Catalytic Subunit, Chain A, domain 1"/>
    <property type="match status" value="1"/>
</dbReference>
<reference evidence="10 11" key="1">
    <citation type="submission" date="2020-04" db="EMBL/GenBank/DDBJ databases">
        <authorList>
            <person name="Klaysubun C."/>
            <person name="Duangmal K."/>
            <person name="Lipun K."/>
        </authorList>
    </citation>
    <scope>NUCLEOTIDE SEQUENCE [LARGE SCALE GENOMIC DNA]</scope>
    <source>
        <strain evidence="10 11">K10HN5</strain>
    </source>
</reference>
<evidence type="ECO:0000256" key="6">
    <source>
        <dbReference type="ARBA" id="ARBA00023136"/>
    </source>
</evidence>
<proteinExistence type="inferred from homology"/>
<dbReference type="Proteomes" id="UP000820669">
    <property type="component" value="Unassembled WGS sequence"/>
</dbReference>
<protein>
    <submittedName>
        <fullName evidence="10">Type VII secretion integral membrane protein EccD</fullName>
    </submittedName>
</protein>
<evidence type="ECO:0000313" key="11">
    <source>
        <dbReference type="Proteomes" id="UP000820669"/>
    </source>
</evidence>